<dbReference type="KEGG" id="rpd:RPD_3989"/>
<dbReference type="AlphaFoldDB" id="Q131N1"/>
<dbReference type="GO" id="GO:0003677">
    <property type="term" value="F:DNA binding"/>
    <property type="evidence" value="ECO:0007669"/>
    <property type="project" value="InterPro"/>
</dbReference>
<dbReference type="STRING" id="316057.RPD_3989"/>
<dbReference type="eggNOG" id="COG3636">
    <property type="taxonomic scope" value="Bacteria"/>
</dbReference>
<evidence type="ECO:0008006" key="3">
    <source>
        <dbReference type="Google" id="ProtNLM"/>
    </source>
</evidence>
<dbReference type="PANTHER" id="PTHR40275:SF1">
    <property type="entry name" value="SSL7038 PROTEIN"/>
    <property type="match status" value="1"/>
</dbReference>
<dbReference type="EMBL" id="CP000283">
    <property type="protein sequence ID" value="ABE41208.1"/>
    <property type="molecule type" value="Genomic_DNA"/>
</dbReference>
<name>Q131N1_RHOPS</name>
<dbReference type="InterPro" id="IPR014057">
    <property type="entry name" value="HI1420"/>
</dbReference>
<dbReference type="BioCyc" id="RPAL316057:RPD_RS20055-MONOMER"/>
<sequence length="95" mass="10202">MVRTTTFDAADYLDSPEMIAEYLTEAFESEDPALITKAIGTVARAKGMSIVAEDTGLSRENLYRALGGDTKPEFATVLRVLHALGISLVAQPRAA</sequence>
<dbReference type="HOGENOM" id="CLU_137365_1_0_5"/>
<protein>
    <recommendedName>
        <fullName evidence="3">Addiction module antidote protein</fullName>
    </recommendedName>
</protein>
<dbReference type="SUPFAM" id="SSF47413">
    <property type="entry name" value="lambda repressor-like DNA-binding domains"/>
    <property type="match status" value="1"/>
</dbReference>
<dbReference type="InterPro" id="IPR010982">
    <property type="entry name" value="Lambda_DNA-bd_dom_sf"/>
</dbReference>
<dbReference type="Proteomes" id="UP000001818">
    <property type="component" value="Chromosome"/>
</dbReference>
<evidence type="ECO:0000313" key="2">
    <source>
        <dbReference type="Proteomes" id="UP000001818"/>
    </source>
</evidence>
<dbReference type="NCBIfam" id="TIGR02684">
    <property type="entry name" value="dnstrm_HI1420"/>
    <property type="match status" value="1"/>
</dbReference>
<dbReference type="PANTHER" id="PTHR40275">
    <property type="entry name" value="SSL7038 PROTEIN"/>
    <property type="match status" value="1"/>
</dbReference>
<dbReference type="CDD" id="cd00093">
    <property type="entry name" value="HTH_XRE"/>
    <property type="match status" value="1"/>
</dbReference>
<evidence type="ECO:0000313" key="1">
    <source>
        <dbReference type="EMBL" id="ABE41208.1"/>
    </source>
</evidence>
<organism evidence="1 2">
    <name type="scientific">Rhodopseudomonas palustris (strain BisB5)</name>
    <dbReference type="NCBI Taxonomy" id="316057"/>
    <lineage>
        <taxon>Bacteria</taxon>
        <taxon>Pseudomonadati</taxon>
        <taxon>Pseudomonadota</taxon>
        <taxon>Alphaproteobacteria</taxon>
        <taxon>Hyphomicrobiales</taxon>
        <taxon>Nitrobacteraceae</taxon>
        <taxon>Rhodopseudomonas</taxon>
    </lineage>
</organism>
<dbReference type="Pfam" id="PF21716">
    <property type="entry name" value="dnstrm_HI1420"/>
    <property type="match status" value="1"/>
</dbReference>
<gene>
    <name evidence="1" type="ordered locus">RPD_3989</name>
</gene>
<reference evidence="1 2" key="1">
    <citation type="submission" date="2006-03" db="EMBL/GenBank/DDBJ databases">
        <title>Complete sequence of Rhodopseudomonas palustris BisB5.</title>
        <authorList>
            <consortium name="US DOE Joint Genome Institute"/>
            <person name="Copeland A."/>
            <person name="Lucas S."/>
            <person name="Lapidus A."/>
            <person name="Barry K."/>
            <person name="Detter J.C."/>
            <person name="Glavina del Rio T."/>
            <person name="Hammon N."/>
            <person name="Israni S."/>
            <person name="Dalin E."/>
            <person name="Tice H."/>
            <person name="Pitluck S."/>
            <person name="Chain P."/>
            <person name="Malfatti S."/>
            <person name="Shin M."/>
            <person name="Vergez L."/>
            <person name="Schmutz J."/>
            <person name="Larimer F."/>
            <person name="Land M."/>
            <person name="Hauser L."/>
            <person name="Pelletier D.A."/>
            <person name="Kyrpides N."/>
            <person name="Lykidis A."/>
            <person name="Oda Y."/>
            <person name="Harwood C.S."/>
            <person name="Richardson P."/>
        </authorList>
    </citation>
    <scope>NUCLEOTIDE SEQUENCE [LARGE SCALE GENOMIC DNA]</scope>
    <source>
        <strain evidence="1 2">BisB5</strain>
    </source>
</reference>
<accession>Q131N1</accession>
<proteinExistence type="predicted"/>
<dbReference type="InterPro" id="IPR001387">
    <property type="entry name" value="Cro/C1-type_HTH"/>
</dbReference>